<proteinExistence type="predicted"/>
<evidence type="ECO:0000313" key="1">
    <source>
        <dbReference type="EMBL" id="KAF5397680.1"/>
    </source>
</evidence>
<dbReference type="EMBL" id="LUCH01005924">
    <property type="protein sequence ID" value="KAF5397680.1"/>
    <property type="molecule type" value="Genomic_DNA"/>
</dbReference>
<dbReference type="AlphaFoldDB" id="A0A8J4SL99"/>
<dbReference type="Proteomes" id="UP000748531">
    <property type="component" value="Unassembled WGS sequence"/>
</dbReference>
<evidence type="ECO:0000313" key="2">
    <source>
        <dbReference type="Proteomes" id="UP000748531"/>
    </source>
</evidence>
<protein>
    <submittedName>
        <fullName evidence="1">Uncharacterized protein</fullName>
    </submittedName>
</protein>
<gene>
    <name evidence="1" type="ORF">PHET_09405</name>
</gene>
<organism evidence="1 2">
    <name type="scientific">Paragonimus heterotremus</name>
    <dbReference type="NCBI Taxonomy" id="100268"/>
    <lineage>
        <taxon>Eukaryota</taxon>
        <taxon>Metazoa</taxon>
        <taxon>Spiralia</taxon>
        <taxon>Lophotrochozoa</taxon>
        <taxon>Platyhelminthes</taxon>
        <taxon>Trematoda</taxon>
        <taxon>Digenea</taxon>
        <taxon>Plagiorchiida</taxon>
        <taxon>Troglotremata</taxon>
        <taxon>Troglotrematidae</taxon>
        <taxon>Paragonimus</taxon>
    </lineage>
</organism>
<keyword evidence="2" id="KW-1185">Reference proteome</keyword>
<accession>A0A8J4SL99</accession>
<comment type="caution">
    <text evidence="1">The sequence shown here is derived from an EMBL/GenBank/DDBJ whole genome shotgun (WGS) entry which is preliminary data.</text>
</comment>
<reference evidence="1" key="1">
    <citation type="submission" date="2019-05" db="EMBL/GenBank/DDBJ databases">
        <title>Annotation for the trematode Paragonimus heterotremus.</title>
        <authorList>
            <person name="Choi Y.-J."/>
        </authorList>
    </citation>
    <scope>NUCLEOTIDE SEQUENCE</scope>
    <source>
        <strain evidence="1">LC</strain>
    </source>
</reference>
<sequence length="74" mass="8187">MRLCPTGIKAEAVNRTIGSNGFGYDAKGQSNIFRGNRGQHIDFLQIAIRTFSRSCSHCEASRRSCRGSEADICY</sequence>
<name>A0A8J4SL99_9TREM</name>